<feature type="region of interest" description="Disordered" evidence="1">
    <location>
        <begin position="150"/>
        <end position="248"/>
    </location>
</feature>
<organism evidence="2 3">
    <name type="scientific">Tetrahymena thermophila (strain SB210)</name>
    <dbReference type="NCBI Taxonomy" id="312017"/>
    <lineage>
        <taxon>Eukaryota</taxon>
        <taxon>Sar</taxon>
        <taxon>Alveolata</taxon>
        <taxon>Ciliophora</taxon>
        <taxon>Intramacronucleata</taxon>
        <taxon>Oligohymenophorea</taxon>
        <taxon>Hymenostomatida</taxon>
        <taxon>Tetrahymenina</taxon>
        <taxon>Tetrahymenidae</taxon>
        <taxon>Tetrahymena</taxon>
    </lineage>
</organism>
<feature type="compositionally biased region" description="Polar residues" evidence="1">
    <location>
        <begin position="356"/>
        <end position="366"/>
    </location>
</feature>
<dbReference type="EMBL" id="GG662720">
    <property type="protein sequence ID" value="EAR86361.2"/>
    <property type="molecule type" value="Genomic_DNA"/>
</dbReference>
<feature type="region of interest" description="Disordered" evidence="1">
    <location>
        <begin position="1"/>
        <end position="44"/>
    </location>
</feature>
<feature type="compositionally biased region" description="Polar residues" evidence="1">
    <location>
        <begin position="919"/>
        <end position="930"/>
    </location>
</feature>
<proteinExistence type="predicted"/>
<feature type="compositionally biased region" description="Acidic residues" evidence="1">
    <location>
        <begin position="542"/>
        <end position="555"/>
    </location>
</feature>
<dbReference type="Proteomes" id="UP000009168">
    <property type="component" value="Unassembled WGS sequence"/>
</dbReference>
<feature type="region of interest" description="Disordered" evidence="1">
    <location>
        <begin position="902"/>
        <end position="979"/>
    </location>
</feature>
<dbReference type="HOGENOM" id="CLU_283509_0_0_1"/>
<dbReference type="AlphaFoldDB" id="Q22M71"/>
<gene>
    <name evidence="2" type="ORF">TTHERM_00037480</name>
</gene>
<dbReference type="STRING" id="312017.Q22M71"/>
<dbReference type="eggNOG" id="ENOG502SY16">
    <property type="taxonomic scope" value="Eukaryota"/>
</dbReference>
<evidence type="ECO:0000256" key="1">
    <source>
        <dbReference type="SAM" id="MobiDB-lite"/>
    </source>
</evidence>
<feature type="compositionally biased region" description="Basic and acidic residues" evidence="1">
    <location>
        <begin position="606"/>
        <end position="618"/>
    </location>
</feature>
<feature type="region of interest" description="Disordered" evidence="1">
    <location>
        <begin position="390"/>
        <end position="420"/>
    </location>
</feature>
<name>Q22M71_TETTS</name>
<evidence type="ECO:0000313" key="2">
    <source>
        <dbReference type="EMBL" id="EAR86361.2"/>
    </source>
</evidence>
<protein>
    <submittedName>
        <fullName evidence="2">Uncharacterized protein</fullName>
    </submittedName>
</protein>
<dbReference type="OrthoDB" id="299621at2759"/>
<feature type="region of interest" description="Disordered" evidence="1">
    <location>
        <begin position="94"/>
        <end position="113"/>
    </location>
</feature>
<feature type="compositionally biased region" description="Polar residues" evidence="1">
    <location>
        <begin position="1"/>
        <end position="29"/>
    </location>
</feature>
<keyword evidence="3" id="KW-1185">Reference proteome</keyword>
<feature type="compositionally biased region" description="Polar residues" evidence="1">
    <location>
        <begin position="943"/>
        <end position="963"/>
    </location>
</feature>
<feature type="region of interest" description="Disordered" evidence="1">
    <location>
        <begin position="582"/>
        <end position="639"/>
    </location>
</feature>
<sequence>MAYYNRNNQGYQQREISNSTTQGWFPNSQEIKRGETAPTEKGKRERVIANNQQNAQLIQFSAVAAASGFQLSNTSNLKEAIGKFKSSPYYSSVVNQQNQKKQQQQHYQQQNSYQSNQGIDFAKMSKKEHIQQISRIYQNNPTNILHTVQHNSNNLQSGGGTTTNKKAQTNNHGLDPYSSNNIPQQRYSFKLPQRPSTSHDQQSVQRKQNQIQTTTQYRNTQMSITNTDGFGLKKPSTPGTGSRVATAGQRGSKLLNTSGNSLLNSSLNAGISSKGQQQHQNLNTLHPLQIRNTSAGVTLKSNAQRRETFASNTSNNQNTSFNKEVSNHRQDLLPKYNTHQDGDFKQNHDTEHKTNTEQYPNQNQQVKVHHTEFKKDSKLKQNFFTHENFYSQGSTSSQKQDNSDKKSSLNKSGAANNNTFLNESFSNKQQNSKSQQQQQLLKIALPQEMNTSQQMQYQQNSNYFDNNSEENTPRIIVTGNQKQQTHKIQFIENSFTKYGEDEDETTTKSKNIKQKQRSKANDDQYIPSDDKNQQRHSHNHEEEGDDEHEDDQEDDEEYYQNYYNHHNEEDNEYRQQYAVPYDEDDEDEEEYDEDDEQEDNDEDEENYHHEDQENDNHHQNYQYFQHGQNKADSSDEHQLQNFIQDVGDDFQCQQHEEDDQFGEKNIQKYMKEKVQNQKESIKINTNTFSVRPMTTEGGKRRRGVETPVQNQQKQVESKDSNKDQNIACQQQQKADQFDFHSQALRRQSQKENFNGLEEDHQNQDSFNDDQHYGQEFRIDFDTQQFERPPERGKQYIGNRGPIKVDHDLIKEDSFFKDCQAIGKRPPSRHRIPNRAAGLGIPTQDLQEIPIKNMYDKDEPEDHVSDQNRKFLEGQKLQLDKVKQSYDSEEAFINFDIRNFGENQSRKNSSRQPVPIIPKTVNNQRPMSGNVKTRALNKKESFDQGMNINLPEKTNLNNEQTSKIPNHPVSAKYPKKSGSINQKENDQLWDEFDEILNDKQANKNIIRKLEGSDILIKHNVSSTINSKASNSNSQSIKVPFETSLGQDFLSLFANNYNEN</sequence>
<feature type="region of interest" description="Disordered" evidence="1">
    <location>
        <begin position="499"/>
        <end position="555"/>
    </location>
</feature>
<feature type="compositionally biased region" description="Acidic residues" evidence="1">
    <location>
        <begin position="582"/>
        <end position="605"/>
    </location>
</feature>
<feature type="compositionally biased region" description="Basic and acidic residues" evidence="1">
    <location>
        <begin position="334"/>
        <end position="355"/>
    </location>
</feature>
<feature type="compositionally biased region" description="Polar residues" evidence="1">
    <location>
        <begin position="621"/>
        <end position="631"/>
    </location>
</feature>
<dbReference type="InParanoid" id="Q22M71"/>
<accession>Q22M71</accession>
<feature type="compositionally biased region" description="Polar residues" evidence="1">
    <location>
        <begin position="902"/>
        <end position="911"/>
    </location>
</feature>
<dbReference type="RefSeq" id="XP_977149.2">
    <property type="nucleotide sequence ID" value="XM_972056.2"/>
</dbReference>
<dbReference type="KEGG" id="tet:TTHERM_00037480"/>
<evidence type="ECO:0000313" key="3">
    <source>
        <dbReference type="Proteomes" id="UP000009168"/>
    </source>
</evidence>
<feature type="region of interest" description="Disordered" evidence="1">
    <location>
        <begin position="691"/>
        <end position="726"/>
    </location>
</feature>
<reference evidence="3" key="1">
    <citation type="journal article" date="2006" name="PLoS Biol.">
        <title>Macronuclear genome sequence of the ciliate Tetrahymena thermophila, a model eukaryote.</title>
        <authorList>
            <person name="Eisen J.A."/>
            <person name="Coyne R.S."/>
            <person name="Wu M."/>
            <person name="Wu D."/>
            <person name="Thiagarajan M."/>
            <person name="Wortman J.R."/>
            <person name="Badger J.H."/>
            <person name="Ren Q."/>
            <person name="Amedeo P."/>
            <person name="Jones K.M."/>
            <person name="Tallon L.J."/>
            <person name="Delcher A.L."/>
            <person name="Salzberg S.L."/>
            <person name="Silva J.C."/>
            <person name="Haas B.J."/>
            <person name="Majoros W.H."/>
            <person name="Farzad M."/>
            <person name="Carlton J.M."/>
            <person name="Smith R.K. Jr."/>
            <person name="Garg J."/>
            <person name="Pearlman R.E."/>
            <person name="Karrer K.M."/>
            <person name="Sun L."/>
            <person name="Manning G."/>
            <person name="Elde N.C."/>
            <person name="Turkewitz A.P."/>
            <person name="Asai D.J."/>
            <person name="Wilkes D.E."/>
            <person name="Wang Y."/>
            <person name="Cai H."/>
            <person name="Collins K."/>
            <person name="Stewart B.A."/>
            <person name="Lee S.R."/>
            <person name="Wilamowska K."/>
            <person name="Weinberg Z."/>
            <person name="Ruzzo W.L."/>
            <person name="Wloga D."/>
            <person name="Gaertig J."/>
            <person name="Frankel J."/>
            <person name="Tsao C.-C."/>
            <person name="Gorovsky M.A."/>
            <person name="Keeling P.J."/>
            <person name="Waller R.F."/>
            <person name="Patron N.J."/>
            <person name="Cherry J.M."/>
            <person name="Stover N.A."/>
            <person name="Krieger C.J."/>
            <person name="del Toro C."/>
            <person name="Ryder H.F."/>
            <person name="Williamson S.C."/>
            <person name="Barbeau R.A."/>
            <person name="Hamilton E.P."/>
            <person name="Orias E."/>
        </authorList>
    </citation>
    <scope>NUCLEOTIDE SEQUENCE [LARGE SCALE GENOMIC DNA]</scope>
    <source>
        <strain evidence="3">SB210</strain>
    </source>
</reference>
<feature type="region of interest" description="Disordered" evidence="1">
    <location>
        <begin position="334"/>
        <end position="372"/>
    </location>
</feature>
<feature type="compositionally biased region" description="Basic and acidic residues" evidence="1">
    <location>
        <begin position="30"/>
        <end position="44"/>
    </location>
</feature>
<feature type="compositionally biased region" description="Polar residues" evidence="1">
    <location>
        <begin position="194"/>
        <end position="228"/>
    </location>
</feature>
<dbReference type="GeneID" id="7840488"/>
<feature type="compositionally biased region" description="Polar residues" evidence="1">
    <location>
        <begin position="150"/>
        <end position="187"/>
    </location>
</feature>